<comment type="caution">
    <text evidence="2">The sequence shown here is derived from an EMBL/GenBank/DDBJ whole genome shotgun (WGS) entry which is preliminary data.</text>
</comment>
<dbReference type="Proteomes" id="UP001281003">
    <property type="component" value="Unassembled WGS sequence"/>
</dbReference>
<reference evidence="2" key="1">
    <citation type="journal article" date="2023" name="Mol. Phylogenet. Evol.">
        <title>Genome-scale phylogeny and comparative genomics of the fungal order Sordariales.</title>
        <authorList>
            <person name="Hensen N."/>
            <person name="Bonometti L."/>
            <person name="Westerberg I."/>
            <person name="Brannstrom I.O."/>
            <person name="Guillou S."/>
            <person name="Cros-Aarteil S."/>
            <person name="Calhoun S."/>
            <person name="Haridas S."/>
            <person name="Kuo A."/>
            <person name="Mondo S."/>
            <person name="Pangilinan J."/>
            <person name="Riley R."/>
            <person name="LaButti K."/>
            <person name="Andreopoulos B."/>
            <person name="Lipzen A."/>
            <person name="Chen C."/>
            <person name="Yan M."/>
            <person name="Daum C."/>
            <person name="Ng V."/>
            <person name="Clum A."/>
            <person name="Steindorff A."/>
            <person name="Ohm R.A."/>
            <person name="Martin F."/>
            <person name="Silar P."/>
            <person name="Natvig D.O."/>
            <person name="Lalanne C."/>
            <person name="Gautier V."/>
            <person name="Ament-Velasquez S.L."/>
            <person name="Kruys A."/>
            <person name="Hutchinson M.I."/>
            <person name="Powell A.J."/>
            <person name="Barry K."/>
            <person name="Miller A.N."/>
            <person name="Grigoriev I.V."/>
            <person name="Debuchy R."/>
            <person name="Gladieux P."/>
            <person name="Hiltunen Thoren M."/>
            <person name="Johannesson H."/>
        </authorList>
    </citation>
    <scope>NUCLEOTIDE SEQUENCE</scope>
    <source>
        <strain evidence="2">FGSC 1904</strain>
    </source>
</reference>
<evidence type="ECO:0000313" key="2">
    <source>
        <dbReference type="EMBL" id="KAK3388747.1"/>
    </source>
</evidence>
<dbReference type="InterPro" id="IPR029058">
    <property type="entry name" value="AB_hydrolase_fold"/>
</dbReference>
<dbReference type="InterPro" id="IPR000073">
    <property type="entry name" value="AB_hydrolase_1"/>
</dbReference>
<proteinExistence type="predicted"/>
<name>A0AAE0U2Q9_SORBR</name>
<dbReference type="SUPFAM" id="SSF53474">
    <property type="entry name" value="alpha/beta-Hydrolases"/>
    <property type="match status" value="1"/>
</dbReference>
<accession>A0AAE0U2Q9</accession>
<dbReference type="Gene3D" id="3.40.50.1820">
    <property type="entry name" value="alpha/beta hydrolase"/>
    <property type="match status" value="1"/>
</dbReference>
<sequence>MTDSVETRNFFPALQRNVTATASGSEVVSYSSDLGNGGPILTLIHGYPQSAFIWRHLIPLLQPKISLFIPELPGYGISSPISAGTGEHTKRAVGRALLDTLSQVFGTTSGAAPRKVILGGHDRGARICHRLAVDATHPDQSSIYDELNLTVEGTIMLDILPTKSQWDLFSVPAIGQGYFHWPLLANVELAVPMIQGFGVGNWVRGACLRLAGSAEDSKVRIMSEDAVETYVACFEREGTVKWTCEDYKAGAAKEVEEQKDDLKQGRRVECPALVMFSREKLGQGGKLDVEGVWRGTAGQQKDQWFGDGVEAEVVGVEGGRGHYLPEEAFDVVGEAIIKFLERLKL</sequence>
<dbReference type="EMBL" id="JAUTDP010000015">
    <property type="protein sequence ID" value="KAK3388747.1"/>
    <property type="molecule type" value="Genomic_DNA"/>
</dbReference>
<dbReference type="GO" id="GO:0016787">
    <property type="term" value="F:hydrolase activity"/>
    <property type="evidence" value="ECO:0007669"/>
    <property type="project" value="UniProtKB-KW"/>
</dbReference>
<evidence type="ECO:0000259" key="1">
    <source>
        <dbReference type="Pfam" id="PF12697"/>
    </source>
</evidence>
<protein>
    <submittedName>
        <fullName evidence="2">Alpha/Beta hydrolase protein</fullName>
    </submittedName>
</protein>
<dbReference type="PANTHER" id="PTHR43329">
    <property type="entry name" value="EPOXIDE HYDROLASE"/>
    <property type="match status" value="1"/>
</dbReference>
<organism evidence="2 3">
    <name type="scientific">Sordaria brevicollis</name>
    <dbReference type="NCBI Taxonomy" id="83679"/>
    <lineage>
        <taxon>Eukaryota</taxon>
        <taxon>Fungi</taxon>
        <taxon>Dikarya</taxon>
        <taxon>Ascomycota</taxon>
        <taxon>Pezizomycotina</taxon>
        <taxon>Sordariomycetes</taxon>
        <taxon>Sordariomycetidae</taxon>
        <taxon>Sordariales</taxon>
        <taxon>Sordariaceae</taxon>
        <taxon>Sordaria</taxon>
    </lineage>
</organism>
<dbReference type="Pfam" id="PF12697">
    <property type="entry name" value="Abhydrolase_6"/>
    <property type="match status" value="1"/>
</dbReference>
<reference evidence="2" key="2">
    <citation type="submission" date="2023-07" db="EMBL/GenBank/DDBJ databases">
        <authorList>
            <consortium name="Lawrence Berkeley National Laboratory"/>
            <person name="Haridas S."/>
            <person name="Hensen N."/>
            <person name="Bonometti L."/>
            <person name="Westerberg I."/>
            <person name="Brannstrom I.O."/>
            <person name="Guillou S."/>
            <person name="Cros-Aarteil S."/>
            <person name="Calhoun S."/>
            <person name="Kuo A."/>
            <person name="Mondo S."/>
            <person name="Pangilinan J."/>
            <person name="Riley R."/>
            <person name="LaButti K."/>
            <person name="Andreopoulos B."/>
            <person name="Lipzen A."/>
            <person name="Chen C."/>
            <person name="Yanf M."/>
            <person name="Daum C."/>
            <person name="Ng V."/>
            <person name="Clum A."/>
            <person name="Steindorff A."/>
            <person name="Ohm R."/>
            <person name="Martin F."/>
            <person name="Silar P."/>
            <person name="Natvig D."/>
            <person name="Lalanne C."/>
            <person name="Gautier V."/>
            <person name="Ament-velasquez S.L."/>
            <person name="Kruys A."/>
            <person name="Hutchinson M.I."/>
            <person name="Powell A.J."/>
            <person name="Barry K."/>
            <person name="Miller A.N."/>
            <person name="Grigoriev I.V."/>
            <person name="Debuchy R."/>
            <person name="Gladieux P."/>
            <person name="Thoren M.H."/>
            <person name="Johannesson H."/>
        </authorList>
    </citation>
    <scope>NUCLEOTIDE SEQUENCE</scope>
    <source>
        <strain evidence="2">FGSC 1904</strain>
    </source>
</reference>
<dbReference type="AlphaFoldDB" id="A0AAE0U2Q9"/>
<feature type="domain" description="AB hydrolase-1" evidence="1">
    <location>
        <begin position="43"/>
        <end position="170"/>
    </location>
</feature>
<keyword evidence="3" id="KW-1185">Reference proteome</keyword>
<gene>
    <name evidence="2" type="ORF">B0T20DRAFT_101810</name>
</gene>
<evidence type="ECO:0000313" key="3">
    <source>
        <dbReference type="Proteomes" id="UP001281003"/>
    </source>
</evidence>
<keyword evidence="2" id="KW-0378">Hydrolase</keyword>